<dbReference type="PROSITE" id="PS51278">
    <property type="entry name" value="GATASE_TYPE_2"/>
    <property type="match status" value="1"/>
</dbReference>
<name>A0A9D2KNZ4_9BACT</name>
<evidence type="ECO:0000313" key="10">
    <source>
        <dbReference type="EMBL" id="HJA78207.1"/>
    </source>
</evidence>
<dbReference type="AlphaFoldDB" id="A0A9D2KNZ4"/>
<dbReference type="InterPro" id="IPR017932">
    <property type="entry name" value="GATase_2_dom"/>
</dbReference>
<reference evidence="10" key="2">
    <citation type="submission" date="2021-04" db="EMBL/GenBank/DDBJ databases">
        <authorList>
            <person name="Gilroy R."/>
        </authorList>
    </citation>
    <scope>NUCLEOTIDE SEQUENCE</scope>
    <source>
        <strain evidence="10">5032</strain>
    </source>
</reference>
<dbReference type="SUPFAM" id="SSF56235">
    <property type="entry name" value="N-terminal nucleophile aminohydrolases (Ntn hydrolases)"/>
    <property type="match status" value="1"/>
</dbReference>
<proteinExistence type="inferred from homology"/>
<dbReference type="InterPro" id="IPR006426">
    <property type="entry name" value="Asn_synth_AEB"/>
</dbReference>
<keyword evidence="10" id="KW-0436">Ligase</keyword>
<dbReference type="Proteomes" id="UP000823821">
    <property type="component" value="Unassembled WGS sequence"/>
</dbReference>
<dbReference type="InterPro" id="IPR014729">
    <property type="entry name" value="Rossmann-like_a/b/a_fold"/>
</dbReference>
<dbReference type="PIRSF" id="PIRSF001589">
    <property type="entry name" value="Asn_synthetase_glu-h"/>
    <property type="match status" value="1"/>
</dbReference>
<evidence type="ECO:0000256" key="2">
    <source>
        <dbReference type="ARBA" id="ARBA00005752"/>
    </source>
</evidence>
<dbReference type="GO" id="GO:0004066">
    <property type="term" value="F:asparagine synthase (glutamine-hydrolyzing) activity"/>
    <property type="evidence" value="ECO:0007669"/>
    <property type="project" value="UniProtKB-EC"/>
</dbReference>
<keyword evidence="6" id="KW-0315">Glutamine amidotransferase</keyword>
<comment type="catalytic activity">
    <reaction evidence="7">
        <text>L-aspartate + L-glutamine + ATP + H2O = L-asparagine + L-glutamate + AMP + diphosphate + H(+)</text>
        <dbReference type="Rhea" id="RHEA:12228"/>
        <dbReference type="ChEBI" id="CHEBI:15377"/>
        <dbReference type="ChEBI" id="CHEBI:15378"/>
        <dbReference type="ChEBI" id="CHEBI:29985"/>
        <dbReference type="ChEBI" id="CHEBI:29991"/>
        <dbReference type="ChEBI" id="CHEBI:30616"/>
        <dbReference type="ChEBI" id="CHEBI:33019"/>
        <dbReference type="ChEBI" id="CHEBI:58048"/>
        <dbReference type="ChEBI" id="CHEBI:58359"/>
        <dbReference type="ChEBI" id="CHEBI:456215"/>
        <dbReference type="EC" id="6.3.5.4"/>
    </reaction>
</comment>
<dbReference type="GO" id="GO:0006529">
    <property type="term" value="P:asparagine biosynthetic process"/>
    <property type="evidence" value="ECO:0007669"/>
    <property type="project" value="InterPro"/>
</dbReference>
<dbReference type="EMBL" id="DWZD01000011">
    <property type="protein sequence ID" value="HJA78207.1"/>
    <property type="molecule type" value="Genomic_DNA"/>
</dbReference>
<accession>A0A9D2KNZ4</accession>
<organism evidence="10 11">
    <name type="scientific">Candidatus Desulfovibrio intestinavium</name>
    <dbReference type="NCBI Taxonomy" id="2838534"/>
    <lineage>
        <taxon>Bacteria</taxon>
        <taxon>Pseudomonadati</taxon>
        <taxon>Thermodesulfobacteriota</taxon>
        <taxon>Desulfovibrionia</taxon>
        <taxon>Desulfovibrionales</taxon>
        <taxon>Desulfovibrionaceae</taxon>
        <taxon>Desulfovibrio</taxon>
    </lineage>
</organism>
<comment type="pathway">
    <text evidence="1">Amino-acid biosynthesis; L-asparagine biosynthesis; L-asparagine from L-aspartate (L-Gln route): step 1/1.</text>
</comment>
<dbReference type="InterPro" id="IPR029055">
    <property type="entry name" value="Ntn_hydrolases_N"/>
</dbReference>
<dbReference type="NCBIfam" id="TIGR01536">
    <property type="entry name" value="asn_synth_AEB"/>
    <property type="match status" value="1"/>
</dbReference>
<dbReference type="InterPro" id="IPR033738">
    <property type="entry name" value="AsnB_N"/>
</dbReference>
<dbReference type="GO" id="GO:0005524">
    <property type="term" value="F:ATP binding"/>
    <property type="evidence" value="ECO:0007669"/>
    <property type="project" value="UniProtKB-KW"/>
</dbReference>
<protein>
    <recommendedName>
        <fullName evidence="3">asparagine synthase (glutamine-hydrolyzing)</fullName>
        <ecNumber evidence="3">6.3.5.4</ecNumber>
    </recommendedName>
</protein>
<evidence type="ECO:0000256" key="5">
    <source>
        <dbReference type="ARBA" id="ARBA00022840"/>
    </source>
</evidence>
<dbReference type="Pfam" id="PF00733">
    <property type="entry name" value="Asn_synthase"/>
    <property type="match status" value="1"/>
</dbReference>
<evidence type="ECO:0000256" key="6">
    <source>
        <dbReference type="ARBA" id="ARBA00022962"/>
    </source>
</evidence>
<keyword evidence="4 8" id="KW-0547">Nucleotide-binding</keyword>
<dbReference type="Pfam" id="PF13537">
    <property type="entry name" value="GATase_7"/>
    <property type="match status" value="1"/>
</dbReference>
<dbReference type="InterPro" id="IPR051786">
    <property type="entry name" value="ASN_synthetase/amidase"/>
</dbReference>
<sequence length="627" mass="70058">MSGICGALTSEKMTEDDRGAFAAMLDALGHRGKNPPQQASHGEQAIMGCGGSDVPGGERPLVSPCGRYLVALDGRLYNAAQLREDMEKDGFVFRSGQDEEIVACLFLSQGPQCLARLNGAFALAVWDLRDRKLYLARDRFGQKPLYYASSGKMLLFSSEIMSLLRHPSLERRPNFNALFHYFTFMMPPAPLTAFEGVHKLEPASWLEWQPGRAAFFLRYWAVDGERKFTGSDEEALEELDGLMNTVARRYVTDNTGLFLSGGLDSSLFARKAAPLANPLLTFSLDYADSDHQLNGHAAQAAELCGTRHISGVLDVELMEELPQIVARMGEPFADPTLLTSWRLARLAAQHVAAAITTSGTDSMFGGYGRFLIPFLHDTPVLPPEVRKVHTELTKTLPHAYGGKTLLAEMDPCASFYYSRVALFYGHQKENLCSTDLRSAADPQLTIMFMLRAFARSPRATWLDKMQFFELDHLLAGRVLPRIDMATAAHALEIRMPLLDNDMADFAMSLPVGMRVRRMPDRRPGSSGMGYETKWLVKMVGQRYLPHDLVFRRRQANSIPLAGWLRGPLRTLVFDSLMSTECRIREWINQSEARRLVAQHMDGTADNANQLWALLMLELWAKHCLGGE</sequence>
<dbReference type="GO" id="GO:0005829">
    <property type="term" value="C:cytosol"/>
    <property type="evidence" value="ECO:0007669"/>
    <property type="project" value="TreeGrafter"/>
</dbReference>
<dbReference type="Gene3D" id="3.40.50.620">
    <property type="entry name" value="HUPs"/>
    <property type="match status" value="1"/>
</dbReference>
<dbReference type="InterPro" id="IPR001962">
    <property type="entry name" value="Asn_synthase"/>
</dbReference>
<keyword evidence="5 8" id="KW-0067">ATP-binding</keyword>
<gene>
    <name evidence="10" type="primary">asnB</name>
    <name evidence="10" type="ORF">H9784_01360</name>
</gene>
<dbReference type="CDD" id="cd00712">
    <property type="entry name" value="AsnB"/>
    <property type="match status" value="1"/>
</dbReference>
<reference evidence="10" key="1">
    <citation type="journal article" date="2021" name="PeerJ">
        <title>Extensive microbial diversity within the chicken gut microbiome revealed by metagenomics and culture.</title>
        <authorList>
            <person name="Gilroy R."/>
            <person name="Ravi A."/>
            <person name="Getino M."/>
            <person name="Pursley I."/>
            <person name="Horton D.L."/>
            <person name="Alikhan N.F."/>
            <person name="Baker D."/>
            <person name="Gharbi K."/>
            <person name="Hall N."/>
            <person name="Watson M."/>
            <person name="Adriaenssens E.M."/>
            <person name="Foster-Nyarko E."/>
            <person name="Jarju S."/>
            <person name="Secka A."/>
            <person name="Antonio M."/>
            <person name="Oren A."/>
            <person name="Chaudhuri R.R."/>
            <person name="La Ragione R."/>
            <person name="Hildebrand F."/>
            <person name="Pallen M.J."/>
        </authorList>
    </citation>
    <scope>NUCLEOTIDE SEQUENCE</scope>
    <source>
        <strain evidence="10">5032</strain>
    </source>
</reference>
<evidence type="ECO:0000313" key="11">
    <source>
        <dbReference type="Proteomes" id="UP000823821"/>
    </source>
</evidence>
<evidence type="ECO:0000256" key="1">
    <source>
        <dbReference type="ARBA" id="ARBA00005187"/>
    </source>
</evidence>
<evidence type="ECO:0000256" key="3">
    <source>
        <dbReference type="ARBA" id="ARBA00012737"/>
    </source>
</evidence>
<evidence type="ECO:0000259" key="9">
    <source>
        <dbReference type="PROSITE" id="PS51278"/>
    </source>
</evidence>
<comment type="caution">
    <text evidence="10">The sequence shown here is derived from an EMBL/GenBank/DDBJ whole genome shotgun (WGS) entry which is preliminary data.</text>
</comment>
<dbReference type="SUPFAM" id="SSF52402">
    <property type="entry name" value="Adenine nucleotide alpha hydrolases-like"/>
    <property type="match status" value="1"/>
</dbReference>
<evidence type="ECO:0000256" key="7">
    <source>
        <dbReference type="ARBA" id="ARBA00048741"/>
    </source>
</evidence>
<evidence type="ECO:0000256" key="8">
    <source>
        <dbReference type="PIRSR" id="PIRSR001589-2"/>
    </source>
</evidence>
<dbReference type="Gene3D" id="3.60.20.10">
    <property type="entry name" value="Glutamine Phosphoribosylpyrophosphate, subunit 1, domain 1"/>
    <property type="match status" value="1"/>
</dbReference>
<dbReference type="CDD" id="cd01991">
    <property type="entry name" value="Asn_synthase_B_C"/>
    <property type="match status" value="1"/>
</dbReference>
<evidence type="ECO:0000256" key="4">
    <source>
        <dbReference type="ARBA" id="ARBA00022741"/>
    </source>
</evidence>
<dbReference type="PANTHER" id="PTHR43284">
    <property type="entry name" value="ASPARAGINE SYNTHETASE (GLUTAMINE-HYDROLYZING)"/>
    <property type="match status" value="1"/>
</dbReference>
<feature type="binding site" evidence="8">
    <location>
        <position position="98"/>
    </location>
    <ligand>
        <name>L-glutamine</name>
        <dbReference type="ChEBI" id="CHEBI:58359"/>
    </ligand>
</feature>
<feature type="domain" description="Glutamine amidotransferase type-2" evidence="9">
    <location>
        <begin position="2"/>
        <end position="211"/>
    </location>
</feature>
<dbReference type="EC" id="6.3.5.4" evidence="3"/>
<comment type="similarity">
    <text evidence="2">Belongs to the asparagine synthetase family.</text>
</comment>
<dbReference type="PANTHER" id="PTHR43284:SF1">
    <property type="entry name" value="ASPARAGINE SYNTHETASE"/>
    <property type="match status" value="1"/>
</dbReference>